<sequence length="221" mass="24811">MFYWKPEQEVYLIEQVLFKKKYTIREFYRALYKGLHTFKDLRMGKKSGQLSNHFVERIMLAVTEVNGCEVCSYAHTKIALEQGMDEKEIKGLLSGTASDIPEDEMLAILFAQHYADTKGNPTEESWNRILAAYGEQTALGILGATRLIMAGNIYGLAMSALKSRIKGRPVKGFSFIYEAGMLISAVPFLPAAAIHAFILKRMQSPMIQFEPEKAGQGTLTN</sequence>
<feature type="transmembrane region" description="Helical" evidence="1">
    <location>
        <begin position="175"/>
        <end position="199"/>
    </location>
</feature>
<comment type="caution">
    <text evidence="3">The sequence shown here is derived from an EMBL/GenBank/DDBJ whole genome shotgun (WGS) entry which is preliminary data.</text>
</comment>
<keyword evidence="1" id="KW-0472">Membrane</keyword>
<dbReference type="Proteomes" id="UP000272481">
    <property type="component" value="Unassembled WGS sequence"/>
</dbReference>
<evidence type="ECO:0000313" key="3">
    <source>
        <dbReference type="EMBL" id="RSK31904.1"/>
    </source>
</evidence>
<gene>
    <name evidence="3" type="ORF">EJA12_07930</name>
</gene>
<protein>
    <submittedName>
        <fullName evidence="3">Carboxymuconolactone decarboxylase family protein</fullName>
    </submittedName>
</protein>
<feature type="domain" description="Carboxymuconolactone decarboxylase-like" evidence="2">
    <location>
        <begin position="36"/>
        <end position="98"/>
    </location>
</feature>
<name>A0ABX9ZCK9_9BACL</name>
<dbReference type="EMBL" id="RWGW01000011">
    <property type="protein sequence ID" value="RSK31904.1"/>
    <property type="molecule type" value="Genomic_DNA"/>
</dbReference>
<dbReference type="SUPFAM" id="SSF69118">
    <property type="entry name" value="AhpD-like"/>
    <property type="match status" value="1"/>
</dbReference>
<feature type="transmembrane region" description="Helical" evidence="1">
    <location>
        <begin position="137"/>
        <end position="155"/>
    </location>
</feature>
<dbReference type="InterPro" id="IPR004675">
    <property type="entry name" value="AhpD_core"/>
</dbReference>
<accession>A0ABX9ZCK9</accession>
<evidence type="ECO:0000313" key="4">
    <source>
        <dbReference type="Proteomes" id="UP000272481"/>
    </source>
</evidence>
<keyword evidence="4" id="KW-1185">Reference proteome</keyword>
<dbReference type="Gene3D" id="1.20.1290.10">
    <property type="entry name" value="AhpD-like"/>
    <property type="match status" value="1"/>
</dbReference>
<dbReference type="NCBIfam" id="TIGR00778">
    <property type="entry name" value="ahpD_dom"/>
    <property type="match status" value="1"/>
</dbReference>
<reference evidence="3 4" key="1">
    <citation type="submission" date="2018-12" db="EMBL/GenBank/DDBJ databases">
        <title>Comparitive functional genomics of dry heat resistant strains isolated from the viking spacecraft.</title>
        <authorList>
            <person name="Seuylemezian A."/>
            <person name="Vaishampayan P."/>
        </authorList>
    </citation>
    <scope>NUCLEOTIDE SEQUENCE [LARGE SCALE GENOMIC DNA]</scope>
    <source>
        <strain evidence="3 4">M6-11</strain>
    </source>
</reference>
<proteinExistence type="predicted"/>
<dbReference type="InterPro" id="IPR003779">
    <property type="entry name" value="CMD-like"/>
</dbReference>
<keyword evidence="1" id="KW-0812">Transmembrane</keyword>
<evidence type="ECO:0000256" key="1">
    <source>
        <dbReference type="SAM" id="Phobius"/>
    </source>
</evidence>
<dbReference type="InterPro" id="IPR029032">
    <property type="entry name" value="AhpD-like"/>
</dbReference>
<dbReference type="RefSeq" id="WP_092093651.1">
    <property type="nucleotide sequence ID" value="NZ_FNAR01000001.1"/>
</dbReference>
<keyword evidence="1" id="KW-1133">Transmembrane helix</keyword>
<evidence type="ECO:0000259" key="2">
    <source>
        <dbReference type="Pfam" id="PF02627"/>
    </source>
</evidence>
<dbReference type="Pfam" id="PF02627">
    <property type="entry name" value="CMD"/>
    <property type="match status" value="1"/>
</dbReference>
<organism evidence="3 4">
    <name type="scientific">Bhargavaea beijingensis</name>
    <dbReference type="NCBI Taxonomy" id="426756"/>
    <lineage>
        <taxon>Bacteria</taxon>
        <taxon>Bacillati</taxon>
        <taxon>Bacillota</taxon>
        <taxon>Bacilli</taxon>
        <taxon>Bacillales</taxon>
        <taxon>Caryophanaceae</taxon>
        <taxon>Bhargavaea</taxon>
    </lineage>
</organism>